<name>A0A2P6R2W7_ROSCH</name>
<keyword evidence="6 7" id="KW-0472">Membrane</keyword>
<dbReference type="PANTHER" id="PTHR36488:SF12">
    <property type="entry name" value="CASP-LIKE PROTEIN"/>
    <property type="match status" value="1"/>
</dbReference>
<organism evidence="9 10">
    <name type="scientific">Rosa chinensis</name>
    <name type="common">China rose</name>
    <dbReference type="NCBI Taxonomy" id="74649"/>
    <lineage>
        <taxon>Eukaryota</taxon>
        <taxon>Viridiplantae</taxon>
        <taxon>Streptophyta</taxon>
        <taxon>Embryophyta</taxon>
        <taxon>Tracheophyta</taxon>
        <taxon>Spermatophyta</taxon>
        <taxon>Magnoliopsida</taxon>
        <taxon>eudicotyledons</taxon>
        <taxon>Gunneridae</taxon>
        <taxon>Pentapetalae</taxon>
        <taxon>rosids</taxon>
        <taxon>fabids</taxon>
        <taxon>Rosales</taxon>
        <taxon>Rosaceae</taxon>
        <taxon>Rosoideae</taxon>
        <taxon>Rosoideae incertae sedis</taxon>
        <taxon>Rosa</taxon>
    </lineage>
</organism>
<dbReference type="Pfam" id="PF04535">
    <property type="entry name" value="CASP_dom"/>
    <property type="match status" value="1"/>
</dbReference>
<dbReference type="InterPro" id="IPR006702">
    <property type="entry name" value="CASP_dom"/>
</dbReference>
<keyword evidence="3 7" id="KW-1003">Cell membrane</keyword>
<sequence>MKAATVAAGPELPEGSEAHKPIPKVRVSRVLSVIDFILRVVAAVGTLASAIAMGTSRQTLPFVTRFVRFKANFKDLPTFTFFVIVNSIVCVYLVLSLPVSIVHIIWTGAVKSRITLVILDTAMLGLLTAGASSATAIVALAHYGSTPVNWFPFCRQFNNFCQRISGSLIGSFVAVVVIILLIILSSVAISRR</sequence>
<dbReference type="AlphaFoldDB" id="A0A2P6R2W7"/>
<evidence type="ECO:0000256" key="4">
    <source>
        <dbReference type="ARBA" id="ARBA00022692"/>
    </source>
</evidence>
<evidence type="ECO:0000256" key="5">
    <source>
        <dbReference type="ARBA" id="ARBA00022989"/>
    </source>
</evidence>
<feature type="domain" description="Casparian strip membrane protein" evidence="8">
    <location>
        <begin position="29"/>
        <end position="177"/>
    </location>
</feature>
<accession>A0A2P6R2W7</accession>
<feature type="transmembrane region" description="Helical" evidence="7">
    <location>
        <begin position="117"/>
        <end position="144"/>
    </location>
</feature>
<dbReference type="InterPro" id="IPR044173">
    <property type="entry name" value="CASPL"/>
</dbReference>
<keyword evidence="4 7" id="KW-0812">Transmembrane</keyword>
<protein>
    <recommendedName>
        <fullName evidence="7">CASP-like protein</fullName>
    </recommendedName>
</protein>
<dbReference type="PANTHER" id="PTHR36488">
    <property type="entry name" value="CASP-LIKE PROTEIN 1U1"/>
    <property type="match status" value="1"/>
</dbReference>
<dbReference type="OrthoDB" id="753675at2759"/>
<reference evidence="9 10" key="1">
    <citation type="journal article" date="2018" name="Nat. Genet.">
        <title>The Rosa genome provides new insights in the design of modern roses.</title>
        <authorList>
            <person name="Bendahmane M."/>
        </authorList>
    </citation>
    <scope>NUCLEOTIDE SEQUENCE [LARGE SCALE GENOMIC DNA]</scope>
    <source>
        <strain evidence="10">cv. Old Blush</strain>
    </source>
</reference>
<evidence type="ECO:0000256" key="2">
    <source>
        <dbReference type="ARBA" id="ARBA00007651"/>
    </source>
</evidence>
<comment type="caution">
    <text evidence="9">The sequence shown here is derived from an EMBL/GenBank/DDBJ whole genome shotgun (WGS) entry which is preliminary data.</text>
</comment>
<dbReference type="Gramene" id="PRQ40754">
    <property type="protein sequence ID" value="PRQ40754"/>
    <property type="gene ID" value="RchiOBHm_Chr4g0439491"/>
</dbReference>
<comment type="subcellular location">
    <subcellularLocation>
        <location evidence="1 7">Cell membrane</location>
        <topology evidence="1 7">Multi-pass membrane protein</topology>
    </subcellularLocation>
</comment>
<feature type="transmembrane region" description="Helical" evidence="7">
    <location>
        <begin position="164"/>
        <end position="189"/>
    </location>
</feature>
<dbReference type="OMA" id="VNWFAIC"/>
<evidence type="ECO:0000256" key="1">
    <source>
        <dbReference type="ARBA" id="ARBA00004651"/>
    </source>
</evidence>
<dbReference type="EMBL" id="PDCK01000042">
    <property type="protein sequence ID" value="PRQ40754.1"/>
    <property type="molecule type" value="Genomic_DNA"/>
</dbReference>
<feature type="transmembrane region" description="Helical" evidence="7">
    <location>
        <begin position="36"/>
        <end position="56"/>
    </location>
</feature>
<keyword evidence="10" id="KW-1185">Reference proteome</keyword>
<comment type="similarity">
    <text evidence="2 7">Belongs to the Casparian strip membrane proteins (CASP) family.</text>
</comment>
<dbReference type="NCBIfam" id="TIGR01569">
    <property type="entry name" value="A_tha_TIGR01569"/>
    <property type="match status" value="1"/>
</dbReference>
<evidence type="ECO:0000256" key="6">
    <source>
        <dbReference type="ARBA" id="ARBA00023136"/>
    </source>
</evidence>
<dbReference type="GO" id="GO:0005886">
    <property type="term" value="C:plasma membrane"/>
    <property type="evidence" value="ECO:0007669"/>
    <property type="project" value="UniProtKB-SubCell"/>
</dbReference>
<dbReference type="Proteomes" id="UP000238479">
    <property type="component" value="Chromosome 4"/>
</dbReference>
<comment type="subunit">
    <text evidence="7">Homodimer and heterodimers.</text>
</comment>
<evidence type="ECO:0000259" key="8">
    <source>
        <dbReference type="Pfam" id="PF04535"/>
    </source>
</evidence>
<feature type="transmembrane region" description="Helical" evidence="7">
    <location>
        <begin position="76"/>
        <end position="105"/>
    </location>
</feature>
<evidence type="ECO:0000313" key="10">
    <source>
        <dbReference type="Proteomes" id="UP000238479"/>
    </source>
</evidence>
<dbReference type="InterPro" id="IPR006459">
    <property type="entry name" value="CASP/CASPL"/>
</dbReference>
<proteinExistence type="inferred from homology"/>
<evidence type="ECO:0000256" key="3">
    <source>
        <dbReference type="ARBA" id="ARBA00022475"/>
    </source>
</evidence>
<gene>
    <name evidence="9" type="ORF">RchiOBHm_Chr4g0439491</name>
</gene>
<keyword evidence="5 7" id="KW-1133">Transmembrane helix</keyword>
<dbReference type="STRING" id="74649.A0A2P6R2W7"/>
<evidence type="ECO:0000256" key="7">
    <source>
        <dbReference type="RuleBase" id="RU361233"/>
    </source>
</evidence>
<evidence type="ECO:0000313" key="9">
    <source>
        <dbReference type="EMBL" id="PRQ40754.1"/>
    </source>
</evidence>